<dbReference type="RefSeq" id="WP_190787016.1">
    <property type="nucleotide sequence ID" value="NZ_JACXLC010000001.1"/>
</dbReference>
<protein>
    <submittedName>
        <fullName evidence="2">Uncharacterized protein</fullName>
    </submittedName>
</protein>
<sequence length="97" mass="9880">MLHTRVILAVAVLGSLSACNAPDPDDYGGGAKGAAVVKCISRTERADSSITREQAGEMCNCVTDKTMAALGGSGMSRSSMERALIGCATDAGIELTD</sequence>
<accession>A0ABR8KSR5</accession>
<dbReference type="EMBL" id="JACXLC010000001">
    <property type="protein sequence ID" value="MBD2841474.1"/>
    <property type="molecule type" value="Genomic_DNA"/>
</dbReference>
<dbReference type="Proteomes" id="UP000635384">
    <property type="component" value="Unassembled WGS sequence"/>
</dbReference>
<dbReference type="PROSITE" id="PS51257">
    <property type="entry name" value="PROKAR_LIPOPROTEIN"/>
    <property type="match status" value="1"/>
</dbReference>
<reference evidence="2 3" key="1">
    <citation type="submission" date="2020-09" db="EMBL/GenBank/DDBJ databases">
        <authorList>
            <person name="Yoon J.-W."/>
        </authorList>
    </citation>
    <scope>NUCLEOTIDE SEQUENCE [LARGE SCALE GENOMIC DNA]</scope>
    <source>
        <strain evidence="2 3">KMU-140</strain>
    </source>
</reference>
<proteinExistence type="predicted"/>
<organism evidence="2 3">
    <name type="scientific">Erythrobacter rubeus</name>
    <dbReference type="NCBI Taxonomy" id="2760803"/>
    <lineage>
        <taxon>Bacteria</taxon>
        <taxon>Pseudomonadati</taxon>
        <taxon>Pseudomonadota</taxon>
        <taxon>Alphaproteobacteria</taxon>
        <taxon>Sphingomonadales</taxon>
        <taxon>Erythrobacteraceae</taxon>
        <taxon>Erythrobacter/Porphyrobacter group</taxon>
        <taxon>Erythrobacter</taxon>
    </lineage>
</organism>
<name>A0ABR8KSR5_9SPHN</name>
<keyword evidence="1" id="KW-0732">Signal</keyword>
<comment type="caution">
    <text evidence="2">The sequence shown here is derived from an EMBL/GenBank/DDBJ whole genome shotgun (WGS) entry which is preliminary data.</text>
</comment>
<gene>
    <name evidence="2" type="ORF">IB285_04280</name>
</gene>
<keyword evidence="3" id="KW-1185">Reference proteome</keyword>
<feature type="chain" id="PRO_5047524402" evidence="1">
    <location>
        <begin position="22"/>
        <end position="97"/>
    </location>
</feature>
<evidence type="ECO:0000256" key="1">
    <source>
        <dbReference type="SAM" id="SignalP"/>
    </source>
</evidence>
<feature type="signal peptide" evidence="1">
    <location>
        <begin position="1"/>
        <end position="21"/>
    </location>
</feature>
<evidence type="ECO:0000313" key="2">
    <source>
        <dbReference type="EMBL" id="MBD2841474.1"/>
    </source>
</evidence>
<evidence type="ECO:0000313" key="3">
    <source>
        <dbReference type="Proteomes" id="UP000635384"/>
    </source>
</evidence>